<dbReference type="SUPFAM" id="SSF56399">
    <property type="entry name" value="ADP-ribosylation"/>
    <property type="match status" value="1"/>
</dbReference>
<gene>
    <name evidence="5" type="ORF">GEV33_014914</name>
</gene>
<name>A0A8J6L4D5_TENMO</name>
<dbReference type="PANTHER" id="PTHR45740:SF2">
    <property type="entry name" value="POLY [ADP-RIBOSE] POLYMERASE"/>
    <property type="match status" value="1"/>
</dbReference>
<protein>
    <recommendedName>
        <fullName evidence="1">Poly [ADP-ribose] polymerase</fullName>
        <shortName evidence="1">PARP</shortName>
        <ecNumber evidence="1">2.4.2.-</ecNumber>
    </recommendedName>
</protein>
<keyword evidence="1" id="KW-0328">Glycosyltransferase</keyword>
<feature type="transmembrane region" description="Helical" evidence="3">
    <location>
        <begin position="44"/>
        <end position="65"/>
    </location>
</feature>
<dbReference type="Gene3D" id="3.90.228.10">
    <property type="match status" value="1"/>
</dbReference>
<evidence type="ECO:0000259" key="4">
    <source>
        <dbReference type="PROSITE" id="PS51059"/>
    </source>
</evidence>
<evidence type="ECO:0000313" key="6">
    <source>
        <dbReference type="Proteomes" id="UP000719412"/>
    </source>
</evidence>
<keyword evidence="6" id="KW-1185">Reference proteome</keyword>
<feature type="transmembrane region" description="Helical" evidence="3">
    <location>
        <begin position="153"/>
        <end position="173"/>
    </location>
</feature>
<keyword evidence="3" id="KW-1133">Transmembrane helix</keyword>
<feature type="transmembrane region" description="Helical" evidence="3">
    <location>
        <begin position="77"/>
        <end position="102"/>
    </location>
</feature>
<evidence type="ECO:0000256" key="2">
    <source>
        <dbReference type="SAM" id="MobiDB-lite"/>
    </source>
</evidence>
<evidence type="ECO:0000256" key="3">
    <source>
        <dbReference type="SAM" id="Phobius"/>
    </source>
</evidence>
<keyword evidence="1" id="KW-0520">NAD</keyword>
<sequence>MAERAINQKKAQFLSNIAPVSATLDEIVRDKLECGKFPLTKTGWVKVVAMLVCLAALALFLAQTWDVCLDKPDWYDILFPVCVGLNFVVELLLYMIFSCGATVKYPGKWVKADIILNFIFSLIGIIGSVVTIATTVKCTENVSFHKIPGPLGVAGGGLSVVGCAAIFLMYRYVEDEEDSQPPRLSRPIPTVPSIRHQPPPERSQHNSSIFDISLDPNYNVGSVVTFTELPSYDSEYRVVTNMITNKRNFKVDRIDKIANPYLIKAYELKREQKRLQHADAFVEERLLFHGTKRANVDAICKMNFDWRRCKAHEYGKGVSFSPNSTYSSNYSDPGLDNKVMLVAKVLVANSCIGNKFMELPPDGYDTSQKGEDGVVIVKYEDSEFYPAYKISYHVLDENFGKGNRYKSRGRRII</sequence>
<dbReference type="GO" id="GO:1990404">
    <property type="term" value="F:NAD+-protein mono-ADP-ribosyltransferase activity"/>
    <property type="evidence" value="ECO:0007669"/>
    <property type="project" value="TreeGrafter"/>
</dbReference>
<proteinExistence type="predicted"/>
<evidence type="ECO:0000313" key="5">
    <source>
        <dbReference type="EMBL" id="KAH0807875.1"/>
    </source>
</evidence>
<evidence type="ECO:0000256" key="1">
    <source>
        <dbReference type="RuleBase" id="RU362114"/>
    </source>
</evidence>
<feature type="region of interest" description="Disordered" evidence="2">
    <location>
        <begin position="179"/>
        <end position="206"/>
    </location>
</feature>
<dbReference type="Pfam" id="PF00644">
    <property type="entry name" value="PARP"/>
    <property type="match status" value="1"/>
</dbReference>
<accession>A0A8J6L4D5</accession>
<dbReference type="PROSITE" id="PS51059">
    <property type="entry name" value="PARP_CATALYTIC"/>
    <property type="match status" value="1"/>
</dbReference>
<comment type="caution">
    <text evidence="5">The sequence shown here is derived from an EMBL/GenBank/DDBJ whole genome shotgun (WGS) entry which is preliminary data.</text>
</comment>
<dbReference type="AlphaFoldDB" id="A0A8J6L4D5"/>
<dbReference type="Proteomes" id="UP000719412">
    <property type="component" value="Unassembled WGS sequence"/>
</dbReference>
<keyword evidence="3" id="KW-0812">Transmembrane</keyword>
<organism evidence="5 6">
    <name type="scientific">Tenebrio molitor</name>
    <name type="common">Yellow mealworm beetle</name>
    <dbReference type="NCBI Taxonomy" id="7067"/>
    <lineage>
        <taxon>Eukaryota</taxon>
        <taxon>Metazoa</taxon>
        <taxon>Ecdysozoa</taxon>
        <taxon>Arthropoda</taxon>
        <taxon>Hexapoda</taxon>
        <taxon>Insecta</taxon>
        <taxon>Pterygota</taxon>
        <taxon>Neoptera</taxon>
        <taxon>Endopterygota</taxon>
        <taxon>Coleoptera</taxon>
        <taxon>Polyphaga</taxon>
        <taxon>Cucujiformia</taxon>
        <taxon>Tenebrionidae</taxon>
        <taxon>Tenebrio</taxon>
    </lineage>
</organism>
<reference evidence="5" key="1">
    <citation type="journal article" date="2020" name="J Insects Food Feed">
        <title>The yellow mealworm (Tenebrio molitor) genome: a resource for the emerging insects as food and feed industry.</title>
        <authorList>
            <person name="Eriksson T."/>
            <person name="Andere A."/>
            <person name="Kelstrup H."/>
            <person name="Emery V."/>
            <person name="Picard C."/>
        </authorList>
    </citation>
    <scope>NUCLEOTIDE SEQUENCE</scope>
    <source>
        <strain evidence="5">Stoneville</strain>
        <tissue evidence="5">Whole head</tissue>
    </source>
</reference>
<dbReference type="EMBL" id="JABDTM020029591">
    <property type="protein sequence ID" value="KAH0807875.1"/>
    <property type="molecule type" value="Genomic_DNA"/>
</dbReference>
<dbReference type="PANTHER" id="PTHR45740">
    <property type="entry name" value="POLY [ADP-RIBOSE] POLYMERASE"/>
    <property type="match status" value="1"/>
</dbReference>
<dbReference type="EC" id="2.4.2.-" evidence="1"/>
<keyword evidence="1" id="KW-0808">Transferase</keyword>
<reference evidence="5" key="2">
    <citation type="submission" date="2021-08" db="EMBL/GenBank/DDBJ databases">
        <authorList>
            <person name="Eriksson T."/>
        </authorList>
    </citation>
    <scope>NUCLEOTIDE SEQUENCE</scope>
    <source>
        <strain evidence="5">Stoneville</strain>
        <tissue evidence="5">Whole head</tissue>
    </source>
</reference>
<dbReference type="InterPro" id="IPR012317">
    <property type="entry name" value="Poly(ADP-ribose)pol_cat_dom"/>
</dbReference>
<feature type="domain" description="PARP catalytic" evidence="4">
    <location>
        <begin position="212"/>
        <end position="413"/>
    </location>
</feature>
<dbReference type="GO" id="GO:0005634">
    <property type="term" value="C:nucleus"/>
    <property type="evidence" value="ECO:0007669"/>
    <property type="project" value="TreeGrafter"/>
</dbReference>
<dbReference type="GO" id="GO:0003950">
    <property type="term" value="F:NAD+ poly-ADP-ribosyltransferase activity"/>
    <property type="evidence" value="ECO:0007669"/>
    <property type="project" value="UniProtKB-UniRule"/>
</dbReference>
<keyword evidence="3" id="KW-0472">Membrane</keyword>
<dbReference type="InterPro" id="IPR051712">
    <property type="entry name" value="ARTD-AVP"/>
</dbReference>
<feature type="transmembrane region" description="Helical" evidence="3">
    <location>
        <begin position="114"/>
        <end position="133"/>
    </location>
</feature>